<evidence type="ECO:0000256" key="1">
    <source>
        <dbReference type="SAM" id="Phobius"/>
    </source>
</evidence>
<dbReference type="EMBL" id="JBHSIU010000086">
    <property type="protein sequence ID" value="MFC5005921.1"/>
    <property type="molecule type" value="Genomic_DNA"/>
</dbReference>
<evidence type="ECO:0000313" key="3">
    <source>
        <dbReference type="Proteomes" id="UP001595912"/>
    </source>
</evidence>
<feature type="transmembrane region" description="Helical" evidence="1">
    <location>
        <begin position="268"/>
        <end position="291"/>
    </location>
</feature>
<organism evidence="2 3">
    <name type="scientific">Dactylosporangium cerinum</name>
    <dbReference type="NCBI Taxonomy" id="1434730"/>
    <lineage>
        <taxon>Bacteria</taxon>
        <taxon>Bacillati</taxon>
        <taxon>Actinomycetota</taxon>
        <taxon>Actinomycetes</taxon>
        <taxon>Micromonosporales</taxon>
        <taxon>Micromonosporaceae</taxon>
        <taxon>Dactylosporangium</taxon>
    </lineage>
</organism>
<dbReference type="RefSeq" id="WP_380126507.1">
    <property type="nucleotide sequence ID" value="NZ_JBHSIU010000086.1"/>
</dbReference>
<protein>
    <submittedName>
        <fullName evidence="2">Uncharacterized protein</fullName>
    </submittedName>
</protein>
<name>A0ABV9WB18_9ACTN</name>
<comment type="caution">
    <text evidence="2">The sequence shown here is derived from an EMBL/GenBank/DDBJ whole genome shotgun (WGS) entry which is preliminary data.</text>
</comment>
<proteinExistence type="predicted"/>
<keyword evidence="1" id="KW-1133">Transmembrane helix</keyword>
<feature type="transmembrane region" description="Helical" evidence="1">
    <location>
        <begin position="219"/>
        <end position="238"/>
    </location>
</feature>
<feature type="transmembrane region" description="Helical" evidence="1">
    <location>
        <begin position="143"/>
        <end position="164"/>
    </location>
</feature>
<keyword evidence="3" id="KW-1185">Reference proteome</keyword>
<feature type="transmembrane region" description="Helical" evidence="1">
    <location>
        <begin position="113"/>
        <end position="131"/>
    </location>
</feature>
<reference evidence="3" key="1">
    <citation type="journal article" date="2019" name="Int. J. Syst. Evol. Microbiol.">
        <title>The Global Catalogue of Microorganisms (GCM) 10K type strain sequencing project: providing services to taxonomists for standard genome sequencing and annotation.</title>
        <authorList>
            <consortium name="The Broad Institute Genomics Platform"/>
            <consortium name="The Broad Institute Genome Sequencing Center for Infectious Disease"/>
            <person name="Wu L."/>
            <person name="Ma J."/>
        </authorList>
    </citation>
    <scope>NUCLEOTIDE SEQUENCE [LARGE SCALE GENOMIC DNA]</scope>
    <source>
        <strain evidence="3">CGMCC 4.7152</strain>
    </source>
</reference>
<sequence>MTALANHPSLQAAPGPGLAKKLHRLPAWPVTGLLMLYPLWWALGLGTLIFFLVAVPMAVSLVRHRASGQFVKLPPGFLLWLLFLAVVGLGLFSLGADPTGTVPGTAASRLVSFAFRFGGYLAMTVILVYAGNVDRRELPQRRFIRLLAWLFVVTVAGGLLGMAVPTFEFTAPLELLLPHHLRENGFIQSLVHPTAAQIMNLLGGETPRPGAPWGYTNTWGNNVCLLVGWLLVAGWSLTRSRRTKAFTVATLLVAMAPIVYSLNRGLWIGLGVMVLYVAVRLALRGRFAALGPRRGRRRGRRRRRRHDPAR</sequence>
<keyword evidence="1" id="KW-0812">Transmembrane</keyword>
<dbReference type="Proteomes" id="UP001595912">
    <property type="component" value="Unassembled WGS sequence"/>
</dbReference>
<accession>A0ABV9WB18</accession>
<feature type="transmembrane region" description="Helical" evidence="1">
    <location>
        <begin position="73"/>
        <end position="93"/>
    </location>
</feature>
<keyword evidence="1" id="KW-0472">Membrane</keyword>
<feature type="transmembrane region" description="Helical" evidence="1">
    <location>
        <begin position="245"/>
        <end position="262"/>
    </location>
</feature>
<feature type="transmembrane region" description="Helical" evidence="1">
    <location>
        <begin position="39"/>
        <end position="61"/>
    </location>
</feature>
<gene>
    <name evidence="2" type="ORF">ACFPIJ_49875</name>
</gene>
<evidence type="ECO:0000313" key="2">
    <source>
        <dbReference type="EMBL" id="MFC5005921.1"/>
    </source>
</evidence>